<dbReference type="GO" id="GO:0016787">
    <property type="term" value="F:hydrolase activity"/>
    <property type="evidence" value="ECO:0007669"/>
    <property type="project" value="UniProtKB-KW"/>
</dbReference>
<feature type="region of interest" description="Disordered" evidence="1">
    <location>
        <begin position="1"/>
        <end position="24"/>
    </location>
</feature>
<feature type="compositionally biased region" description="Low complexity" evidence="1">
    <location>
        <begin position="11"/>
        <end position="24"/>
    </location>
</feature>
<evidence type="ECO:0000259" key="2">
    <source>
        <dbReference type="Pfam" id="PF00975"/>
    </source>
</evidence>
<sequence length="307" mass="33936">MFPDNPSLIQTGPDPSSSSSQSLWSTPPTPLVLIHDGGGTVFSYYCLNDLDRPVHGISNPHYDSGEPFPGGIPEMAELYIKYIKSVVPRGNLIIGGWSLGGLLSLEVASRLAREKPSSSSGINLLGIVMIDSVCPLSWRRGAASEGFLKIIKNGAAWGPHTKEETKLKVTRCFAESSRMVGEWELPAWEADTGENSFENGVGERKGRELKPPPPVILLRAKDRVPVPGEAEGTVSRVDVCRGDRHLGWDDYRKGLITKVVDIPGHHFNIFSDMENLDVVTEEIKRACRELEGWDVRRFFSWGEGERR</sequence>
<dbReference type="Pfam" id="PF00975">
    <property type="entry name" value="Thioesterase"/>
    <property type="match status" value="1"/>
</dbReference>
<proteinExistence type="predicted"/>
<dbReference type="InterPro" id="IPR029058">
    <property type="entry name" value="AB_hydrolase_fold"/>
</dbReference>
<comment type="caution">
    <text evidence="3">The sequence shown here is derived from an EMBL/GenBank/DDBJ whole genome shotgun (WGS) entry which is preliminary data.</text>
</comment>
<reference evidence="3" key="1">
    <citation type="submission" date="2023-06" db="EMBL/GenBank/DDBJ databases">
        <title>Genome-scale phylogeny and comparative genomics of the fungal order Sordariales.</title>
        <authorList>
            <consortium name="Lawrence Berkeley National Laboratory"/>
            <person name="Hensen N."/>
            <person name="Bonometti L."/>
            <person name="Westerberg I."/>
            <person name="Brannstrom I.O."/>
            <person name="Guillou S."/>
            <person name="Cros-Aarteil S."/>
            <person name="Calhoun S."/>
            <person name="Haridas S."/>
            <person name="Kuo A."/>
            <person name="Mondo S."/>
            <person name="Pangilinan J."/>
            <person name="Riley R."/>
            <person name="Labutti K."/>
            <person name="Andreopoulos B."/>
            <person name="Lipzen A."/>
            <person name="Chen C."/>
            <person name="Yanf M."/>
            <person name="Daum C."/>
            <person name="Ng V."/>
            <person name="Clum A."/>
            <person name="Steindorff A."/>
            <person name="Ohm R."/>
            <person name="Martin F."/>
            <person name="Silar P."/>
            <person name="Natvig D."/>
            <person name="Lalanne C."/>
            <person name="Gautier V."/>
            <person name="Ament-Velasquez S.L."/>
            <person name="Kruys A."/>
            <person name="Hutchinson M.I."/>
            <person name="Powell A.J."/>
            <person name="Barry K."/>
            <person name="Miller A.N."/>
            <person name="Grigoriev I.V."/>
            <person name="Debuchy R."/>
            <person name="Gladieux P."/>
            <person name="Thoren M.H."/>
            <person name="Johannesson H."/>
        </authorList>
    </citation>
    <scope>NUCLEOTIDE SEQUENCE</scope>
    <source>
        <strain evidence="3">CBS 307.81</strain>
    </source>
</reference>
<name>A0AA40D8Y3_9PEZI</name>
<organism evidence="3 4">
    <name type="scientific">Cercophora samala</name>
    <dbReference type="NCBI Taxonomy" id="330535"/>
    <lineage>
        <taxon>Eukaryota</taxon>
        <taxon>Fungi</taxon>
        <taxon>Dikarya</taxon>
        <taxon>Ascomycota</taxon>
        <taxon>Pezizomycotina</taxon>
        <taxon>Sordariomycetes</taxon>
        <taxon>Sordariomycetidae</taxon>
        <taxon>Sordariales</taxon>
        <taxon>Lasiosphaeriaceae</taxon>
        <taxon>Cercophora</taxon>
    </lineage>
</organism>
<dbReference type="Gene3D" id="3.40.50.1820">
    <property type="entry name" value="alpha/beta hydrolase"/>
    <property type="match status" value="1"/>
</dbReference>
<dbReference type="InterPro" id="IPR001031">
    <property type="entry name" value="Thioesterase"/>
</dbReference>
<gene>
    <name evidence="3" type="ORF">QBC41DRAFT_348051</name>
</gene>
<accession>A0AA40D8Y3</accession>
<feature type="domain" description="Thioesterase" evidence="2">
    <location>
        <begin position="30"/>
        <end position="137"/>
    </location>
</feature>
<dbReference type="Proteomes" id="UP001174997">
    <property type="component" value="Unassembled WGS sequence"/>
</dbReference>
<keyword evidence="4" id="KW-1185">Reference proteome</keyword>
<dbReference type="SUPFAM" id="SSF53474">
    <property type="entry name" value="alpha/beta-Hydrolases"/>
    <property type="match status" value="1"/>
</dbReference>
<dbReference type="EMBL" id="JAULSY010000072">
    <property type="protein sequence ID" value="KAK0667449.1"/>
    <property type="molecule type" value="Genomic_DNA"/>
</dbReference>
<evidence type="ECO:0000256" key="1">
    <source>
        <dbReference type="SAM" id="MobiDB-lite"/>
    </source>
</evidence>
<keyword evidence="3" id="KW-0378">Hydrolase</keyword>
<dbReference type="AlphaFoldDB" id="A0AA40D8Y3"/>
<evidence type="ECO:0000313" key="3">
    <source>
        <dbReference type="EMBL" id="KAK0667449.1"/>
    </source>
</evidence>
<protein>
    <submittedName>
        <fullName evidence="3">Alpha/Beta hydrolase protein</fullName>
    </submittedName>
</protein>
<evidence type="ECO:0000313" key="4">
    <source>
        <dbReference type="Proteomes" id="UP001174997"/>
    </source>
</evidence>